<organism evidence="2 3">
    <name type="scientific">Nocardioides luteus</name>
    <dbReference type="NCBI Taxonomy" id="1844"/>
    <lineage>
        <taxon>Bacteria</taxon>
        <taxon>Bacillati</taxon>
        <taxon>Actinomycetota</taxon>
        <taxon>Actinomycetes</taxon>
        <taxon>Propionibacteriales</taxon>
        <taxon>Nocardioidaceae</taxon>
        <taxon>Nocardioides</taxon>
    </lineage>
</organism>
<dbReference type="PANTHER" id="PTHR36151">
    <property type="entry name" value="BLR2777 PROTEIN"/>
    <property type="match status" value="1"/>
</dbReference>
<feature type="domain" description="ER-bound oxygenase mpaB/mpaB'/Rubber oxygenase catalytic" evidence="1">
    <location>
        <begin position="4"/>
        <end position="240"/>
    </location>
</feature>
<accession>A0ABQ5SWX5</accession>
<dbReference type="PANTHER" id="PTHR36151:SF3">
    <property type="entry name" value="ER-BOUND OXYGENASE MPAB_MPAB'_RUBBER OXYGENASE CATALYTIC DOMAIN-CONTAINING PROTEIN"/>
    <property type="match status" value="1"/>
</dbReference>
<proteinExistence type="predicted"/>
<keyword evidence="3" id="KW-1185">Reference proteome</keyword>
<dbReference type="InterPro" id="IPR018713">
    <property type="entry name" value="MPAB/Lcp_cat_dom"/>
</dbReference>
<name>A0ABQ5SWX5_9ACTN</name>
<evidence type="ECO:0000313" key="3">
    <source>
        <dbReference type="Proteomes" id="UP001142292"/>
    </source>
</evidence>
<sequence length="290" mass="31744">MVVRAMRQRAVGLTWGQRALVIGGLHPRLFVGTAQHTAHRATPYTRLALTARLMETVFLGAKEEADRALAFTARRHVPVEGTMEVDGGPAHPVGAHYSAADPGLMWWTAAFALDAVEFMYDALVRPLRPDEREELFEGFVTWAGLFGMPASAAPASYPDFRRRFDAWLASDEPHLVEEARLVGRHIAGTAGYYLPGGSATSATLRTVVQGSLPPLVRERYRIPWSDADEARWRAVRTASRLAHGRLSLLGATPVLRGRSEPFYKVVQKGEQALVRRGGVSIPGVSDVTPA</sequence>
<protein>
    <recommendedName>
        <fullName evidence="1">ER-bound oxygenase mpaB/mpaB'/Rubber oxygenase catalytic domain-containing protein</fullName>
    </recommendedName>
</protein>
<comment type="caution">
    <text evidence="2">The sequence shown here is derived from an EMBL/GenBank/DDBJ whole genome shotgun (WGS) entry which is preliminary data.</text>
</comment>
<dbReference type="EMBL" id="BSEL01000005">
    <property type="protein sequence ID" value="GLJ68662.1"/>
    <property type="molecule type" value="Genomic_DNA"/>
</dbReference>
<reference evidence="2" key="2">
    <citation type="submission" date="2023-01" db="EMBL/GenBank/DDBJ databases">
        <authorList>
            <person name="Sun Q."/>
            <person name="Evtushenko L."/>
        </authorList>
    </citation>
    <scope>NUCLEOTIDE SEQUENCE</scope>
    <source>
        <strain evidence="2">VKM Ac-1246</strain>
    </source>
</reference>
<evidence type="ECO:0000259" key="1">
    <source>
        <dbReference type="Pfam" id="PF09995"/>
    </source>
</evidence>
<reference evidence="2" key="1">
    <citation type="journal article" date="2014" name="Int. J. Syst. Evol. Microbiol.">
        <title>Complete genome of a new Firmicutes species belonging to the dominant human colonic microbiota ('Ruminococcus bicirculans') reveals two chromosomes and a selective capacity to utilize plant glucans.</title>
        <authorList>
            <consortium name="NISC Comparative Sequencing Program"/>
            <person name="Wegmann U."/>
            <person name="Louis P."/>
            <person name="Goesmann A."/>
            <person name="Henrissat B."/>
            <person name="Duncan S.H."/>
            <person name="Flint H.J."/>
        </authorList>
    </citation>
    <scope>NUCLEOTIDE SEQUENCE</scope>
    <source>
        <strain evidence="2">VKM Ac-1246</strain>
    </source>
</reference>
<dbReference type="Pfam" id="PF09995">
    <property type="entry name" value="MPAB_Lcp_cat"/>
    <property type="match status" value="1"/>
</dbReference>
<gene>
    <name evidence="2" type="ORF">GCM10017579_26980</name>
</gene>
<evidence type="ECO:0000313" key="2">
    <source>
        <dbReference type="EMBL" id="GLJ68662.1"/>
    </source>
</evidence>
<dbReference type="Proteomes" id="UP001142292">
    <property type="component" value="Unassembled WGS sequence"/>
</dbReference>